<gene>
    <name evidence="2" type="ORF">NYPRO_LOCUS11784</name>
</gene>
<dbReference type="InterPro" id="IPR007623">
    <property type="entry name" value="BEX"/>
</dbReference>
<name>A0A811YN95_NYCPR</name>
<comment type="caution">
    <text evidence="2">The sequence shown here is derived from an EMBL/GenBank/DDBJ whole genome shotgun (WGS) entry which is preliminary data.</text>
</comment>
<dbReference type="GO" id="GO:0005102">
    <property type="term" value="F:signaling receptor binding"/>
    <property type="evidence" value="ECO:0007669"/>
    <property type="project" value="TreeGrafter"/>
</dbReference>
<reference evidence="2" key="1">
    <citation type="submission" date="2020-12" db="EMBL/GenBank/DDBJ databases">
        <authorList>
            <consortium name="Molecular Ecology Group"/>
        </authorList>
    </citation>
    <scope>NUCLEOTIDE SEQUENCE</scope>
    <source>
        <strain evidence="2">TBG_1078</strain>
    </source>
</reference>
<evidence type="ECO:0000313" key="2">
    <source>
        <dbReference type="EMBL" id="CAD7678986.1"/>
    </source>
</evidence>
<accession>A0A811YN95</accession>
<dbReference type="GO" id="GO:0007165">
    <property type="term" value="P:signal transduction"/>
    <property type="evidence" value="ECO:0007669"/>
    <property type="project" value="TreeGrafter"/>
</dbReference>
<keyword evidence="3" id="KW-1185">Reference proteome</keyword>
<protein>
    <submittedName>
        <fullName evidence="2">(raccoon dog) hypothetical protein</fullName>
    </submittedName>
</protein>
<dbReference type="GO" id="GO:0005737">
    <property type="term" value="C:cytoplasm"/>
    <property type="evidence" value="ECO:0007669"/>
    <property type="project" value="TreeGrafter"/>
</dbReference>
<dbReference type="EMBL" id="CAJHUB010000681">
    <property type="protein sequence ID" value="CAD7678986.1"/>
    <property type="molecule type" value="Genomic_DNA"/>
</dbReference>
<sequence>MFPMKVKKKSLLQCRMKKPTPLGGGKGQEPGGNIRDMSNRLVTNLDVIDGDADDMEWFIEKRALRRKIRKLHMRYSFHIV</sequence>
<feature type="region of interest" description="Disordered" evidence="1">
    <location>
        <begin position="15"/>
        <end position="34"/>
    </location>
</feature>
<evidence type="ECO:0000313" key="3">
    <source>
        <dbReference type="Proteomes" id="UP000645828"/>
    </source>
</evidence>
<evidence type="ECO:0000256" key="1">
    <source>
        <dbReference type="SAM" id="MobiDB-lite"/>
    </source>
</evidence>
<dbReference type="PANTHER" id="PTHR19430">
    <property type="entry name" value="PROTEIN BEX1-RELATED"/>
    <property type="match status" value="1"/>
</dbReference>
<organism evidence="2 3">
    <name type="scientific">Nyctereutes procyonoides</name>
    <name type="common">Raccoon dog</name>
    <name type="synonym">Canis procyonoides</name>
    <dbReference type="NCBI Taxonomy" id="34880"/>
    <lineage>
        <taxon>Eukaryota</taxon>
        <taxon>Metazoa</taxon>
        <taxon>Chordata</taxon>
        <taxon>Craniata</taxon>
        <taxon>Vertebrata</taxon>
        <taxon>Euteleostomi</taxon>
        <taxon>Mammalia</taxon>
        <taxon>Eutheria</taxon>
        <taxon>Laurasiatheria</taxon>
        <taxon>Carnivora</taxon>
        <taxon>Caniformia</taxon>
        <taxon>Canidae</taxon>
        <taxon>Nyctereutes</taxon>
    </lineage>
</organism>
<dbReference type="AlphaFoldDB" id="A0A811YN95"/>
<dbReference type="PANTHER" id="PTHR19430:SF0">
    <property type="entry name" value="PROTEIN BEX5"/>
    <property type="match status" value="1"/>
</dbReference>
<proteinExistence type="predicted"/>
<dbReference type="Proteomes" id="UP000645828">
    <property type="component" value="Unassembled WGS sequence"/>
</dbReference>